<sequence length="44" mass="4588">MSSPAPRRFTVAAAFAVDLAFAGFSWPGCVTFPWGAVEQEAGLA</sequence>
<dbReference type="AlphaFoldDB" id="A0A1H6C3A8"/>
<dbReference type="EMBL" id="FNVB01000004">
    <property type="protein sequence ID" value="SEG67454.1"/>
    <property type="molecule type" value="Genomic_DNA"/>
</dbReference>
<gene>
    <name evidence="1" type="ORF">SAMN02982929_03078</name>
    <name evidence="2" type="ORF">SAMN05216506_101318</name>
</gene>
<reference evidence="1" key="2">
    <citation type="submission" date="2016-10" db="EMBL/GenBank/DDBJ databases">
        <authorList>
            <person name="de Groot N.N."/>
        </authorList>
    </citation>
    <scope>NUCLEOTIDE SEQUENCE [LARGE SCALE GENOMIC DNA]</scope>
    <source>
        <strain evidence="1">ATCC 20501</strain>
    </source>
</reference>
<name>A0A1H6C3A8_9PSEU</name>
<accession>A0A1H6C3A8</accession>
<keyword evidence="3" id="KW-1185">Reference proteome</keyword>
<evidence type="ECO:0000313" key="2">
    <source>
        <dbReference type="EMBL" id="SFC26111.1"/>
    </source>
</evidence>
<dbReference type="Proteomes" id="UP000236729">
    <property type="component" value="Unassembled WGS sequence"/>
</dbReference>
<evidence type="ECO:0000313" key="4">
    <source>
        <dbReference type="Proteomes" id="UP000236729"/>
    </source>
</evidence>
<evidence type="ECO:0000313" key="1">
    <source>
        <dbReference type="EMBL" id="SEG67454.1"/>
    </source>
</evidence>
<dbReference type="Proteomes" id="UP000199690">
    <property type="component" value="Unassembled WGS sequence"/>
</dbReference>
<reference evidence="3 4" key="1">
    <citation type="submission" date="2016-10" db="EMBL/GenBank/DDBJ databases">
        <authorList>
            <person name="Varghese N."/>
            <person name="Submissions S."/>
        </authorList>
    </citation>
    <scope>NUCLEOTIDE SEQUENCE [LARGE SCALE GENOMIC DNA]</scope>
    <source>
        <strain evidence="4">ATCC 20501</strain>
        <strain evidence="2 3">CGMCC 4.3529</strain>
    </source>
</reference>
<accession>A0A1I1HQH8</accession>
<dbReference type="EMBL" id="FOME01000001">
    <property type="protein sequence ID" value="SFC26111.1"/>
    <property type="molecule type" value="Genomic_DNA"/>
</dbReference>
<protein>
    <submittedName>
        <fullName evidence="1">Uncharacterized protein</fullName>
    </submittedName>
</protein>
<evidence type="ECO:0000313" key="3">
    <source>
        <dbReference type="Proteomes" id="UP000199690"/>
    </source>
</evidence>
<proteinExistence type="predicted"/>
<organism evidence="1 4">
    <name type="scientific">Saccharopolyspora kobensis</name>
    <dbReference type="NCBI Taxonomy" id="146035"/>
    <lineage>
        <taxon>Bacteria</taxon>
        <taxon>Bacillati</taxon>
        <taxon>Actinomycetota</taxon>
        <taxon>Actinomycetes</taxon>
        <taxon>Pseudonocardiales</taxon>
        <taxon>Pseudonocardiaceae</taxon>
        <taxon>Saccharopolyspora</taxon>
    </lineage>
</organism>